<accession>A0A515D6Y9</accession>
<protein>
    <submittedName>
        <fullName evidence="1">Uncharacterized protein</fullName>
    </submittedName>
</protein>
<organism evidence="1 2">
    <name type="scientific">Rhodoferax sediminis</name>
    <dbReference type="NCBI Taxonomy" id="2509614"/>
    <lineage>
        <taxon>Bacteria</taxon>
        <taxon>Pseudomonadati</taxon>
        <taxon>Pseudomonadota</taxon>
        <taxon>Betaproteobacteria</taxon>
        <taxon>Burkholderiales</taxon>
        <taxon>Comamonadaceae</taxon>
        <taxon>Rhodoferax</taxon>
    </lineage>
</organism>
<dbReference type="KEGG" id="rhf:EUB48_01905"/>
<sequence length="163" mass="18241">MGVRLKDHDIYVGSLQQQLNLRFAPPMGTKETFGGLEEMVALQKEFEIFKEGRRFHTSIAVLNLVGAANHETKNRFYDYLASLRGMKSNIAGQSGDVAIVKALVRNLSAKKPLPVHFALHDMNESKEANRVIVTDKARPLFYMDQDYLVISLPLGVAPVKKAK</sequence>
<dbReference type="AlphaFoldDB" id="A0A515D6Y9"/>
<name>A0A515D6Y9_9BURK</name>
<dbReference type="OrthoDB" id="8848987at2"/>
<gene>
    <name evidence="1" type="ORF">EUB48_01905</name>
</gene>
<reference evidence="1 2" key="1">
    <citation type="submission" date="2019-01" db="EMBL/GenBank/DDBJ databases">
        <title>Genomic insights into a novel species Rhodoferax sp.</title>
        <authorList>
            <person name="Jin L."/>
        </authorList>
    </citation>
    <scope>NUCLEOTIDE SEQUENCE [LARGE SCALE GENOMIC DNA]</scope>
    <source>
        <strain evidence="1 2">CHu59-6-5</strain>
    </source>
</reference>
<evidence type="ECO:0000313" key="1">
    <source>
        <dbReference type="EMBL" id="QDL36185.1"/>
    </source>
</evidence>
<keyword evidence="2" id="KW-1185">Reference proteome</keyword>
<evidence type="ECO:0000313" key="2">
    <source>
        <dbReference type="Proteomes" id="UP000316798"/>
    </source>
</evidence>
<proteinExistence type="predicted"/>
<dbReference type="RefSeq" id="WP_142817363.1">
    <property type="nucleotide sequence ID" value="NZ_CP035503.1"/>
</dbReference>
<dbReference type="EMBL" id="CP035503">
    <property type="protein sequence ID" value="QDL36185.1"/>
    <property type="molecule type" value="Genomic_DNA"/>
</dbReference>
<dbReference type="Proteomes" id="UP000316798">
    <property type="component" value="Chromosome"/>
</dbReference>